<comment type="caution">
    <text evidence="2">The sequence shown here is derived from an EMBL/GenBank/DDBJ whole genome shotgun (WGS) entry which is preliminary data.</text>
</comment>
<feature type="region of interest" description="Disordered" evidence="1">
    <location>
        <begin position="1"/>
        <end position="24"/>
    </location>
</feature>
<proteinExistence type="predicted"/>
<evidence type="ECO:0000313" key="2">
    <source>
        <dbReference type="EMBL" id="KAF7814605.1"/>
    </source>
</evidence>
<name>A0A834T4I8_9FABA</name>
<dbReference type="Proteomes" id="UP000634136">
    <property type="component" value="Unassembled WGS sequence"/>
</dbReference>
<sequence length="24" mass="3020">MDQDKLEKEREGYQGKERMRSENY</sequence>
<protein>
    <submittedName>
        <fullName evidence="2">Uncharacterized protein</fullName>
    </submittedName>
</protein>
<gene>
    <name evidence="2" type="ORF">G2W53_028574</name>
</gene>
<evidence type="ECO:0000256" key="1">
    <source>
        <dbReference type="SAM" id="MobiDB-lite"/>
    </source>
</evidence>
<reference evidence="2" key="1">
    <citation type="submission" date="2020-09" db="EMBL/GenBank/DDBJ databases">
        <title>Genome-Enabled Discovery of Anthraquinone Biosynthesis in Senna tora.</title>
        <authorList>
            <person name="Kang S.-H."/>
            <person name="Pandey R.P."/>
            <person name="Lee C.-M."/>
            <person name="Sim J.-S."/>
            <person name="Jeong J.-T."/>
            <person name="Choi B.-S."/>
            <person name="Jung M."/>
            <person name="Ginzburg D."/>
            <person name="Zhao K."/>
            <person name="Won S.Y."/>
            <person name="Oh T.-J."/>
            <person name="Yu Y."/>
            <person name="Kim N.-H."/>
            <person name="Lee O.R."/>
            <person name="Lee T.-H."/>
            <person name="Bashyal P."/>
            <person name="Kim T.-S."/>
            <person name="Lee W.-H."/>
            <person name="Kawkins C."/>
            <person name="Kim C.-K."/>
            <person name="Kim J.S."/>
            <person name="Ahn B.O."/>
            <person name="Rhee S.Y."/>
            <person name="Sohng J.K."/>
        </authorList>
    </citation>
    <scope>NUCLEOTIDE SEQUENCE</scope>
    <source>
        <tissue evidence="2">Leaf</tissue>
    </source>
</reference>
<evidence type="ECO:0000313" key="3">
    <source>
        <dbReference type="Proteomes" id="UP000634136"/>
    </source>
</evidence>
<dbReference type="EMBL" id="JAAIUW010000009">
    <property type="protein sequence ID" value="KAF7814605.1"/>
    <property type="molecule type" value="Genomic_DNA"/>
</dbReference>
<keyword evidence="3" id="KW-1185">Reference proteome</keyword>
<accession>A0A834T4I8</accession>
<dbReference type="AlphaFoldDB" id="A0A834T4I8"/>
<organism evidence="2 3">
    <name type="scientific">Senna tora</name>
    <dbReference type="NCBI Taxonomy" id="362788"/>
    <lineage>
        <taxon>Eukaryota</taxon>
        <taxon>Viridiplantae</taxon>
        <taxon>Streptophyta</taxon>
        <taxon>Embryophyta</taxon>
        <taxon>Tracheophyta</taxon>
        <taxon>Spermatophyta</taxon>
        <taxon>Magnoliopsida</taxon>
        <taxon>eudicotyledons</taxon>
        <taxon>Gunneridae</taxon>
        <taxon>Pentapetalae</taxon>
        <taxon>rosids</taxon>
        <taxon>fabids</taxon>
        <taxon>Fabales</taxon>
        <taxon>Fabaceae</taxon>
        <taxon>Caesalpinioideae</taxon>
        <taxon>Cassia clade</taxon>
        <taxon>Senna</taxon>
    </lineage>
</organism>